<evidence type="ECO:0000313" key="4">
    <source>
        <dbReference type="Proteomes" id="UP000593766"/>
    </source>
</evidence>
<dbReference type="GO" id="GO:0016874">
    <property type="term" value="F:ligase activity"/>
    <property type="evidence" value="ECO:0007669"/>
    <property type="project" value="UniProtKB-KW"/>
</dbReference>
<organism evidence="3 4">
    <name type="scientific">Thermosphaera chiliense</name>
    <dbReference type="NCBI Taxonomy" id="3402707"/>
    <lineage>
        <taxon>Archaea</taxon>
        <taxon>Thermoproteota</taxon>
        <taxon>Thermoprotei</taxon>
        <taxon>Desulfurococcales</taxon>
        <taxon>Desulfurococcaceae</taxon>
        <taxon>Thermosphaera</taxon>
    </lineage>
</organism>
<dbReference type="PANTHER" id="PTHR12561">
    <property type="entry name" value="LIPOATE-PROTEIN LIGASE"/>
    <property type="match status" value="1"/>
</dbReference>
<dbReference type="OrthoDB" id="43646at2157"/>
<dbReference type="GO" id="GO:0009249">
    <property type="term" value="P:protein lipoylation"/>
    <property type="evidence" value="ECO:0007669"/>
    <property type="project" value="InterPro"/>
</dbReference>
<dbReference type="EMBL" id="CP063144">
    <property type="protein sequence ID" value="QOR95152.1"/>
    <property type="molecule type" value="Genomic_DNA"/>
</dbReference>
<dbReference type="KEGG" id="tcs:IMZ38_05880"/>
<name>A0A7M1UUL3_9CREN</name>
<dbReference type="UniPathway" id="UPA00537">
    <property type="reaction ID" value="UER00595"/>
</dbReference>
<evidence type="ECO:0000256" key="1">
    <source>
        <dbReference type="ARBA" id="ARBA00005085"/>
    </source>
</evidence>
<dbReference type="InterPro" id="IPR004143">
    <property type="entry name" value="BPL_LPL_catalytic"/>
</dbReference>
<dbReference type="PROSITE" id="PS51733">
    <property type="entry name" value="BPL_LPL_CATALYTIC"/>
    <property type="match status" value="1"/>
</dbReference>
<keyword evidence="4" id="KW-1185">Reference proteome</keyword>
<dbReference type="InterPro" id="IPR004562">
    <property type="entry name" value="LipoylTrfase_LipoateP_Ligase"/>
</dbReference>
<accession>A0A7M1UUL3</accession>
<proteinExistence type="predicted"/>
<evidence type="ECO:0000259" key="2">
    <source>
        <dbReference type="PROSITE" id="PS51733"/>
    </source>
</evidence>
<dbReference type="SUPFAM" id="SSF55681">
    <property type="entry name" value="Class II aaRS and biotin synthetases"/>
    <property type="match status" value="1"/>
</dbReference>
<gene>
    <name evidence="3" type="ORF">IMZ38_05880</name>
</gene>
<dbReference type="Gene3D" id="3.30.930.10">
    <property type="entry name" value="Bira Bifunctional Protein, Domain 2"/>
    <property type="match status" value="1"/>
</dbReference>
<feature type="domain" description="BPL/LPL catalytic" evidence="2">
    <location>
        <begin position="16"/>
        <end position="207"/>
    </location>
</feature>
<dbReference type="GO" id="GO:0017118">
    <property type="term" value="F:lipoyltransferase activity"/>
    <property type="evidence" value="ECO:0007669"/>
    <property type="project" value="TreeGrafter"/>
</dbReference>
<dbReference type="AlphaFoldDB" id="A0A7M1UUL3"/>
<reference evidence="3 4" key="1">
    <citation type="submission" date="2020-10" db="EMBL/GenBank/DDBJ databases">
        <title>Complete genome sequence of Thermosphaera aggregans strain 3507.</title>
        <authorList>
            <person name="Zayulina K.S."/>
            <person name="Elcheninov A.G."/>
            <person name="Toshchakov S.V."/>
            <person name="Kublanov I.V."/>
            <person name="Kochetkova T.V."/>
        </authorList>
    </citation>
    <scope>NUCLEOTIDE SEQUENCE [LARGE SCALE GENOMIC DNA]</scope>
    <source>
        <strain evidence="3 4">3507</strain>
    </source>
</reference>
<comment type="pathway">
    <text evidence="1">Protein modification; protein lipoylation via exogenous pathway; protein N(6)-(lipoyl)lysine from lipoate: step 2/2.</text>
</comment>
<protein>
    <submittedName>
        <fullName evidence="3">Lipoate--protein ligase family protein</fullName>
    </submittedName>
</protein>
<dbReference type="Proteomes" id="UP000593766">
    <property type="component" value="Chromosome"/>
</dbReference>
<dbReference type="PANTHER" id="PTHR12561:SF3">
    <property type="entry name" value="LIPOYLTRANSFERASE 1, MITOCHONDRIAL"/>
    <property type="match status" value="1"/>
</dbReference>
<dbReference type="InterPro" id="IPR045864">
    <property type="entry name" value="aa-tRNA-synth_II/BPL/LPL"/>
</dbReference>
<dbReference type="Pfam" id="PF21948">
    <property type="entry name" value="LplA-B_cat"/>
    <property type="match status" value="1"/>
</dbReference>
<dbReference type="GO" id="GO:0005737">
    <property type="term" value="C:cytoplasm"/>
    <property type="evidence" value="ECO:0007669"/>
    <property type="project" value="TreeGrafter"/>
</dbReference>
<sequence>MNLAWEEAFFQSRCSDKTGDVLRIWRNRNAVVIGVFQKASEEVNLEYAQQIKAGVVRRFTGGGAVYHDLGNINFALSVKPVGRKVNVDYLYVDLLKGVVKALEKLGFNPSVQNVNDIIIGDRKVVGVAASLRREQNCGFIHGAMLYNVNLDVLAGILKIPLKKLADKGVSSVKYRVTNISALKPELRVEDIVKALIESFTETLDKKGWYPDLPKQHEIEMAERLYSSKYSTPEWNMERKRPEW</sequence>
<evidence type="ECO:0000313" key="3">
    <source>
        <dbReference type="EMBL" id="QOR95152.1"/>
    </source>
</evidence>
<dbReference type="CDD" id="cd16443">
    <property type="entry name" value="LplA"/>
    <property type="match status" value="1"/>
</dbReference>
<keyword evidence="3" id="KW-0436">Ligase</keyword>